<sequence length="537" mass="57305">MKLTVKQKISLAFISVISLMLLIAGVIYTQLVSAEKVASEIRNDDVPGVTLYLTLIDESGDVFRDALKIVAGYDNAEQDFYANLGEYRDALDKLIPLESATQSDRENMKAIARYIDLFQQDVEQKIIAKINSEDKTQLFVTLGELSDQHLSALEKLLDAQSASEKAEADQALDSLLESFSTMENVAIILTCVGLIFSSVVAYILSNSITSRLLVLDAVAQKVAEGDLTAPAIVDNSGDELSNLAASINAMQSSLKELIGSISQVGEQVQAVSRDLSQVSQEIVDGASEQANKANLIATASEELSLTIAEVAQQSVSTADIASDSGDSAQSGRNIILEMVKSIQQVSLQMEEMSGQMGKLGDRSDQIGSVIKVIEDIAEQTNLLALNAAIEAARAGELGRGFAVVADEVRALAERTTQATNEVGGIIQAIQSGTQEAVSVTTESKQLVEVGVSQSSGAGEALEQIVTSVQNVKDMIHTIATATEEQTAVTKEIATDITVIHDISEQSLKLASKGSDSTMILGQKVNELEQLLSRFKLS</sequence>
<dbReference type="RefSeq" id="WP_119909057.1">
    <property type="nucleotide sequence ID" value="NZ_QZCH01000001.1"/>
</dbReference>
<evidence type="ECO:0000256" key="4">
    <source>
        <dbReference type="PROSITE-ProRule" id="PRU00284"/>
    </source>
</evidence>
<evidence type="ECO:0000313" key="8">
    <source>
        <dbReference type="EMBL" id="RJG51533.1"/>
    </source>
</evidence>
<dbReference type="Pfam" id="PF00672">
    <property type="entry name" value="HAMP"/>
    <property type="match status" value="1"/>
</dbReference>
<dbReference type="PANTHER" id="PTHR32089">
    <property type="entry name" value="METHYL-ACCEPTING CHEMOTAXIS PROTEIN MCPB"/>
    <property type="match status" value="1"/>
</dbReference>
<dbReference type="AlphaFoldDB" id="A0A418YKN7"/>
<dbReference type="Gene3D" id="1.10.287.950">
    <property type="entry name" value="Methyl-accepting chemotaxis protein"/>
    <property type="match status" value="1"/>
</dbReference>
<dbReference type="CDD" id="cd06225">
    <property type="entry name" value="HAMP"/>
    <property type="match status" value="1"/>
</dbReference>
<feature type="domain" description="HAMP" evidence="7">
    <location>
        <begin position="206"/>
        <end position="259"/>
    </location>
</feature>
<keyword evidence="9" id="KW-1185">Reference proteome</keyword>
<dbReference type="PROSITE" id="PS50111">
    <property type="entry name" value="CHEMOTAXIS_TRANSDUC_2"/>
    <property type="match status" value="1"/>
</dbReference>
<dbReference type="SMART" id="SM00283">
    <property type="entry name" value="MA"/>
    <property type="match status" value="1"/>
</dbReference>
<protein>
    <submittedName>
        <fullName evidence="8">Methyl-accepting chemotaxis protein</fullName>
    </submittedName>
</protein>
<dbReference type="GO" id="GO:0004888">
    <property type="term" value="F:transmembrane signaling receptor activity"/>
    <property type="evidence" value="ECO:0007669"/>
    <property type="project" value="InterPro"/>
</dbReference>
<evidence type="ECO:0000259" key="7">
    <source>
        <dbReference type="PROSITE" id="PS50885"/>
    </source>
</evidence>
<proteinExistence type="inferred from homology"/>
<dbReference type="PRINTS" id="PR00260">
    <property type="entry name" value="CHEMTRNSDUCR"/>
</dbReference>
<evidence type="ECO:0000256" key="2">
    <source>
        <dbReference type="ARBA" id="ARBA00023224"/>
    </source>
</evidence>
<dbReference type="Pfam" id="PF00015">
    <property type="entry name" value="MCPsignal"/>
    <property type="match status" value="1"/>
</dbReference>
<dbReference type="PANTHER" id="PTHR32089:SF112">
    <property type="entry name" value="LYSOZYME-LIKE PROTEIN-RELATED"/>
    <property type="match status" value="1"/>
</dbReference>
<comment type="subcellular location">
    <subcellularLocation>
        <location evidence="1">Membrane</location>
    </subcellularLocation>
</comment>
<dbReference type="GO" id="GO:0016020">
    <property type="term" value="C:membrane"/>
    <property type="evidence" value="ECO:0007669"/>
    <property type="project" value="UniProtKB-SubCell"/>
</dbReference>
<gene>
    <name evidence="8" type="ORF">D1Z90_02030</name>
</gene>
<name>A0A418YKN7_9GAMM</name>
<dbReference type="FunFam" id="1.10.287.950:FF:000001">
    <property type="entry name" value="Methyl-accepting chemotaxis sensory transducer"/>
    <property type="match status" value="1"/>
</dbReference>
<dbReference type="Proteomes" id="UP000283255">
    <property type="component" value="Unassembled WGS sequence"/>
</dbReference>
<organism evidence="8 9">
    <name type="scientific">Motilimonas pumila</name>
    <dbReference type="NCBI Taxonomy" id="2303987"/>
    <lineage>
        <taxon>Bacteria</taxon>
        <taxon>Pseudomonadati</taxon>
        <taxon>Pseudomonadota</taxon>
        <taxon>Gammaproteobacteria</taxon>
        <taxon>Alteromonadales</taxon>
        <taxon>Alteromonadales genera incertae sedis</taxon>
        <taxon>Motilimonas</taxon>
    </lineage>
</organism>
<dbReference type="InterPro" id="IPR024478">
    <property type="entry name" value="HlyB_4HB_MCP"/>
</dbReference>
<dbReference type="InterPro" id="IPR004090">
    <property type="entry name" value="Chemotax_Me-accpt_rcpt"/>
</dbReference>
<dbReference type="SMART" id="SM00304">
    <property type="entry name" value="HAMP"/>
    <property type="match status" value="1"/>
</dbReference>
<evidence type="ECO:0000256" key="5">
    <source>
        <dbReference type="SAM" id="Phobius"/>
    </source>
</evidence>
<reference evidence="8 9" key="2">
    <citation type="submission" date="2019-01" db="EMBL/GenBank/DDBJ databases">
        <title>Motilimonas pumilus sp. nov., isolated from the gut of sea cucumber (Apostichopus japonicus).</title>
        <authorList>
            <person name="Wang F.-Q."/>
            <person name="Ren L.-H."/>
            <person name="Lin Y.-W."/>
            <person name="Sun G.-H."/>
            <person name="Du Z.-J."/>
            <person name="Zhao J.-X."/>
            <person name="Liu X.-J."/>
            <person name="Liu L.-J."/>
        </authorList>
    </citation>
    <scope>NUCLEOTIDE SEQUENCE [LARGE SCALE GENOMIC DNA]</scope>
    <source>
        <strain evidence="8 9">PLHSC7-2</strain>
    </source>
</reference>
<evidence type="ECO:0000259" key="6">
    <source>
        <dbReference type="PROSITE" id="PS50111"/>
    </source>
</evidence>
<feature type="domain" description="Methyl-accepting transducer" evidence="6">
    <location>
        <begin position="264"/>
        <end position="500"/>
    </location>
</feature>
<keyword evidence="5" id="KW-1133">Transmembrane helix</keyword>
<dbReference type="EMBL" id="QZCH01000001">
    <property type="protein sequence ID" value="RJG51533.1"/>
    <property type="molecule type" value="Genomic_DNA"/>
</dbReference>
<dbReference type="InterPro" id="IPR004089">
    <property type="entry name" value="MCPsignal_dom"/>
</dbReference>
<keyword evidence="2 4" id="KW-0807">Transducer</keyword>
<dbReference type="Gene3D" id="6.10.340.10">
    <property type="match status" value="1"/>
</dbReference>
<evidence type="ECO:0000256" key="1">
    <source>
        <dbReference type="ARBA" id="ARBA00004370"/>
    </source>
</evidence>
<evidence type="ECO:0000313" key="9">
    <source>
        <dbReference type="Proteomes" id="UP000283255"/>
    </source>
</evidence>
<accession>A0A418YKN7</accession>
<dbReference type="Pfam" id="PF12729">
    <property type="entry name" value="4HB_MCP_1"/>
    <property type="match status" value="1"/>
</dbReference>
<feature type="transmembrane region" description="Helical" evidence="5">
    <location>
        <begin position="185"/>
        <end position="204"/>
    </location>
</feature>
<comment type="similarity">
    <text evidence="3">Belongs to the methyl-accepting chemotaxis (MCP) protein family.</text>
</comment>
<dbReference type="OrthoDB" id="5731264at2"/>
<keyword evidence="5" id="KW-0472">Membrane</keyword>
<reference evidence="8 9" key="1">
    <citation type="submission" date="2018-09" db="EMBL/GenBank/DDBJ databases">
        <authorList>
            <person name="Wang F."/>
        </authorList>
    </citation>
    <scope>NUCLEOTIDE SEQUENCE [LARGE SCALE GENOMIC DNA]</scope>
    <source>
        <strain evidence="8 9">PLHSC7-2</strain>
    </source>
</reference>
<comment type="caution">
    <text evidence="8">The sequence shown here is derived from an EMBL/GenBank/DDBJ whole genome shotgun (WGS) entry which is preliminary data.</text>
</comment>
<dbReference type="CDD" id="cd11386">
    <property type="entry name" value="MCP_signal"/>
    <property type="match status" value="1"/>
</dbReference>
<dbReference type="InterPro" id="IPR003660">
    <property type="entry name" value="HAMP_dom"/>
</dbReference>
<dbReference type="PROSITE" id="PS50885">
    <property type="entry name" value="HAMP"/>
    <property type="match status" value="1"/>
</dbReference>
<dbReference type="SUPFAM" id="SSF58104">
    <property type="entry name" value="Methyl-accepting chemotaxis protein (MCP) signaling domain"/>
    <property type="match status" value="1"/>
</dbReference>
<keyword evidence="5" id="KW-0812">Transmembrane</keyword>
<dbReference type="GO" id="GO:0007165">
    <property type="term" value="P:signal transduction"/>
    <property type="evidence" value="ECO:0007669"/>
    <property type="project" value="UniProtKB-KW"/>
</dbReference>
<evidence type="ECO:0000256" key="3">
    <source>
        <dbReference type="ARBA" id="ARBA00029447"/>
    </source>
</evidence>
<dbReference type="GO" id="GO:0006935">
    <property type="term" value="P:chemotaxis"/>
    <property type="evidence" value="ECO:0007669"/>
    <property type="project" value="InterPro"/>
</dbReference>